<evidence type="ECO:0000256" key="4">
    <source>
        <dbReference type="ARBA" id="ARBA00022989"/>
    </source>
</evidence>
<dbReference type="InterPro" id="IPR000175">
    <property type="entry name" value="Na/ntran_symport"/>
</dbReference>
<gene>
    <name evidence="10" type="ORF">EG68_05607</name>
</gene>
<comment type="caution">
    <text evidence="10">The sequence shown here is derived from an EMBL/GenBank/DDBJ whole genome shotgun (WGS) entry which is preliminary data.</text>
</comment>
<comment type="subcellular location">
    <subcellularLocation>
        <location evidence="1">Membrane</location>
        <topology evidence="1">Multi-pass membrane protein</topology>
    </subcellularLocation>
</comment>
<evidence type="ECO:0000256" key="9">
    <source>
        <dbReference type="SAM" id="Phobius"/>
    </source>
</evidence>
<keyword evidence="6" id="KW-0479">Metal-binding</keyword>
<name>A0A8S9YT87_9TREM</name>
<dbReference type="SUPFAM" id="SSF161070">
    <property type="entry name" value="SNF-like"/>
    <property type="match status" value="1"/>
</dbReference>
<evidence type="ECO:0000313" key="11">
    <source>
        <dbReference type="Proteomes" id="UP000822476"/>
    </source>
</evidence>
<feature type="transmembrane region" description="Helical" evidence="9">
    <location>
        <begin position="173"/>
        <end position="193"/>
    </location>
</feature>
<keyword evidence="4 9" id="KW-1133">Transmembrane helix</keyword>
<evidence type="ECO:0000256" key="5">
    <source>
        <dbReference type="ARBA" id="ARBA00023136"/>
    </source>
</evidence>
<evidence type="ECO:0000256" key="8">
    <source>
        <dbReference type="SAM" id="MobiDB-lite"/>
    </source>
</evidence>
<dbReference type="EMBL" id="JTDE01002049">
    <property type="protein sequence ID" value="KAF7257942.1"/>
    <property type="molecule type" value="Genomic_DNA"/>
</dbReference>
<feature type="binding site" evidence="6">
    <location>
        <position position="154"/>
    </location>
    <ligand>
        <name>Na(+)</name>
        <dbReference type="ChEBI" id="CHEBI:29101"/>
        <label>1</label>
    </ligand>
</feature>
<keyword evidence="2 7" id="KW-0813">Transport</keyword>
<sequence length="227" mass="25348">MICGPYRINTVTAPGSNETYENRPKVPGFHDTAEHPPVAPWTQPGIEHPIILSDPAHYGYQVNHRVFAPNVPLKMGSNIQIVEPVTNMNYGDTKQISMPEVAPMPSSENEPGVDSEQQGGSSQEAEVQITYGQHANRETWDTKIDFLLAVIGFAVDLGNIWRFPYVCYRNGGGAFLIPYMVMYVFGGLPLFYLELALGQFQTSGCLTVWKRICPMFSGKHLIHPHHF</sequence>
<dbReference type="AlphaFoldDB" id="A0A8S9YT87"/>
<dbReference type="PROSITE" id="PS50267">
    <property type="entry name" value="NA_NEUROTRAN_SYMP_3"/>
    <property type="match status" value="1"/>
</dbReference>
<feature type="binding site" evidence="6">
    <location>
        <position position="159"/>
    </location>
    <ligand>
        <name>Na(+)</name>
        <dbReference type="ChEBI" id="CHEBI:29101"/>
        <label>1</label>
    </ligand>
</feature>
<proteinExistence type="inferred from homology"/>
<feature type="binding site" evidence="6">
    <location>
        <position position="152"/>
    </location>
    <ligand>
        <name>Na(+)</name>
        <dbReference type="ChEBI" id="CHEBI:29101"/>
        <label>1</label>
    </ligand>
</feature>
<dbReference type="GO" id="GO:0046872">
    <property type="term" value="F:metal ion binding"/>
    <property type="evidence" value="ECO:0007669"/>
    <property type="project" value="UniProtKB-KW"/>
</dbReference>
<dbReference type="GO" id="GO:0051378">
    <property type="term" value="F:serotonin binding"/>
    <property type="evidence" value="ECO:0007669"/>
    <property type="project" value="TreeGrafter"/>
</dbReference>
<organism evidence="10 11">
    <name type="scientific">Paragonimus skrjabini miyazakii</name>
    <dbReference type="NCBI Taxonomy" id="59628"/>
    <lineage>
        <taxon>Eukaryota</taxon>
        <taxon>Metazoa</taxon>
        <taxon>Spiralia</taxon>
        <taxon>Lophotrochozoa</taxon>
        <taxon>Platyhelminthes</taxon>
        <taxon>Trematoda</taxon>
        <taxon>Digenea</taxon>
        <taxon>Plagiorchiida</taxon>
        <taxon>Troglotremata</taxon>
        <taxon>Troglotrematidae</taxon>
        <taxon>Paragonimus</taxon>
    </lineage>
</organism>
<comment type="similarity">
    <text evidence="7">Belongs to the sodium:neurotransmitter symporter (SNF) (TC 2.A.22) family.</text>
</comment>
<dbReference type="PRINTS" id="PR00176">
    <property type="entry name" value="NANEUSMPORT"/>
</dbReference>
<keyword evidence="3 7" id="KW-0812">Transmembrane</keyword>
<keyword evidence="5 9" id="KW-0472">Membrane</keyword>
<feature type="transmembrane region" description="Helical" evidence="9">
    <location>
        <begin position="144"/>
        <end position="161"/>
    </location>
</feature>
<dbReference type="PANTHER" id="PTHR11616">
    <property type="entry name" value="SODIUM/CHLORIDE DEPENDENT TRANSPORTER"/>
    <property type="match status" value="1"/>
</dbReference>
<dbReference type="GO" id="GO:0006865">
    <property type="term" value="P:amino acid transport"/>
    <property type="evidence" value="ECO:0007669"/>
    <property type="project" value="TreeGrafter"/>
</dbReference>
<evidence type="ECO:0000256" key="7">
    <source>
        <dbReference type="RuleBase" id="RU003732"/>
    </source>
</evidence>
<evidence type="ECO:0000256" key="2">
    <source>
        <dbReference type="ARBA" id="ARBA00022448"/>
    </source>
</evidence>
<dbReference type="OrthoDB" id="6581954at2759"/>
<dbReference type="GO" id="GO:0005886">
    <property type="term" value="C:plasma membrane"/>
    <property type="evidence" value="ECO:0007669"/>
    <property type="project" value="TreeGrafter"/>
</dbReference>
<evidence type="ECO:0000256" key="1">
    <source>
        <dbReference type="ARBA" id="ARBA00004141"/>
    </source>
</evidence>
<evidence type="ECO:0000256" key="3">
    <source>
        <dbReference type="ARBA" id="ARBA00022692"/>
    </source>
</evidence>
<dbReference type="GO" id="GO:0043005">
    <property type="term" value="C:neuron projection"/>
    <property type="evidence" value="ECO:0007669"/>
    <property type="project" value="TreeGrafter"/>
</dbReference>
<dbReference type="GO" id="GO:0005335">
    <property type="term" value="F:serotonin:sodium:chloride symporter activity"/>
    <property type="evidence" value="ECO:0007669"/>
    <property type="project" value="TreeGrafter"/>
</dbReference>
<feature type="region of interest" description="Disordered" evidence="8">
    <location>
        <begin position="97"/>
        <end position="123"/>
    </location>
</feature>
<evidence type="ECO:0000313" key="10">
    <source>
        <dbReference type="EMBL" id="KAF7257942.1"/>
    </source>
</evidence>
<reference evidence="10" key="1">
    <citation type="submission" date="2019-07" db="EMBL/GenBank/DDBJ databases">
        <title>Annotation for the trematode Paragonimus miyazaki's.</title>
        <authorList>
            <person name="Choi Y.-J."/>
        </authorList>
    </citation>
    <scope>NUCLEOTIDE SEQUENCE</scope>
    <source>
        <strain evidence="10">Japan</strain>
    </source>
</reference>
<accession>A0A8S9YT87</accession>
<keyword evidence="7" id="KW-0769">Symport</keyword>
<evidence type="ECO:0000256" key="6">
    <source>
        <dbReference type="PIRSR" id="PIRSR600175-1"/>
    </source>
</evidence>
<keyword evidence="11" id="KW-1185">Reference proteome</keyword>
<dbReference type="PROSITE" id="PS00610">
    <property type="entry name" value="NA_NEUROTRAN_SYMP_1"/>
    <property type="match status" value="1"/>
</dbReference>
<dbReference type="PANTHER" id="PTHR11616:SF279">
    <property type="entry name" value="SODIUM-DEPENDENT SEROTONIN TRANSPORTER"/>
    <property type="match status" value="1"/>
</dbReference>
<dbReference type="GO" id="GO:0098793">
    <property type="term" value="C:presynapse"/>
    <property type="evidence" value="ECO:0007669"/>
    <property type="project" value="GOC"/>
</dbReference>
<keyword evidence="6" id="KW-0915">Sodium</keyword>
<dbReference type="Pfam" id="PF00209">
    <property type="entry name" value="SNF"/>
    <property type="match status" value="1"/>
</dbReference>
<dbReference type="InterPro" id="IPR037272">
    <property type="entry name" value="SNS_sf"/>
</dbReference>
<feature type="binding site" evidence="6">
    <location>
        <position position="155"/>
    </location>
    <ligand>
        <name>Na(+)</name>
        <dbReference type="ChEBI" id="CHEBI:29101"/>
        <label>1</label>
    </ligand>
</feature>
<dbReference type="Proteomes" id="UP000822476">
    <property type="component" value="Unassembled WGS sequence"/>
</dbReference>
<protein>
    <recommendedName>
        <fullName evidence="7">Transporter</fullName>
    </recommendedName>
</protein>